<evidence type="ECO:0000256" key="2">
    <source>
        <dbReference type="ARBA" id="ARBA00023157"/>
    </source>
</evidence>
<sequence>MPVSVRRFLPAVAALSLPLSLIAVGQAGAERADPESPEVTAALSAAEEAGEPVAVESETTEYSEVEANPDGTLTLRQSHEPQRVRRNDQWVPVDLTLQRRADGTIGPKASPVQIRFATGSRTGTAELAVVAKDGREVGIGWNGDLPEPRLSGPTATYPEVLPGIDLVLTAKNSGFSQVLAVKNAQAARNPELRKLSFPSHERGVAPRLARDGGIEVLAEDGSVAFRGDASRMWDSRGNGGQTRARALASAAGSESAKSTMDVQVEGDAVVVHPDQEFLTSPERVFPVFIDPEYWWSGSKQNHAVVQSRWPDQRNYNRTDGDLGDLKAGVQGGYISRSFFDIGVGPMRGKVIHRATVRSRVIHSWSCDGGPTDLWLTGGIGPGTTWNSQPGWHRKLGSIYRSNHAAYCPSDGHAEVPIDGLMREAAGNGWTTMTFGLRATTMDSNDWRRFALDPVLEVVYNSAPDQPGELSMEGGEIPCATGQDRPFVFTETPRLRGRLSDPDAGMLDARFSLRSGPVGDSSEIWSGSTGNVPSGSFAEVTVPAGKVTEEGTYNWSMHVTDGDSSSNWVGNCEFEVDKTAPGTPAVSSTDYPGGGDTVAGGIGQTGAFTVTANGTSDVDHFLWSVTEDENDDPRTRADADRLGGSALVRWTPTLAGPQTMFVRSVDRAGNRSEIVRYKIFVREGEPLTTKLSGHWKLDGDTADGSGNDRTLTATGEADLTAEGYTGEAVSLDGSDQHLSHAAPVLDTSRSYSVSAWAKLDRAGEWWAVASQDGQHSSGFQLQATPDGKWAVVMFSEDVDGGGSRHARIVSEQGVQPGAWTHLVAAYDHGAEELRLYVNGAPAGELDYASTWNATGDFHVGAAMWKGARTDFFPGDIDEVRAYQRVIVDSEAALLANQPVLRAHYPLDEGSGDVAEDVATGRTAELTGTAGWSTGGEHPAAEFAGQWGENYGAVRGPRPAMRTDRSYTVSAWVRLDEVDDYARTAVSFGGDEFSPFMLQYRPESQKWCLLTSLRPDGAGGWFVLSEQQATAGEWVLLTGVYDVAHQETRLYVDGRYTATRTGVTGWNGPGELMIGGSRWTARDTDPWNGTVRDVRLYSGVLSDREIGRLYAQN</sequence>
<dbReference type="InterPro" id="IPR013320">
    <property type="entry name" value="ConA-like_dom_sf"/>
</dbReference>
<dbReference type="GO" id="GO:0030246">
    <property type="term" value="F:carbohydrate binding"/>
    <property type="evidence" value="ECO:0007669"/>
    <property type="project" value="UniProtKB-KW"/>
</dbReference>
<dbReference type="Gene3D" id="2.60.120.200">
    <property type="match status" value="2"/>
</dbReference>
<dbReference type="Pfam" id="PF13385">
    <property type="entry name" value="Laminin_G_3"/>
    <property type="match status" value="2"/>
</dbReference>
<dbReference type="SMART" id="SM00560">
    <property type="entry name" value="LamGL"/>
    <property type="match status" value="2"/>
</dbReference>
<dbReference type="Proteomes" id="UP000320876">
    <property type="component" value="Unassembled WGS sequence"/>
</dbReference>
<organism evidence="5 6">
    <name type="scientific">Amycolatopsis cihanbeyliensis</name>
    <dbReference type="NCBI Taxonomy" id="1128664"/>
    <lineage>
        <taxon>Bacteria</taxon>
        <taxon>Bacillati</taxon>
        <taxon>Actinomycetota</taxon>
        <taxon>Actinomycetes</taxon>
        <taxon>Pseudonocardiales</taxon>
        <taxon>Pseudonocardiaceae</taxon>
        <taxon>Amycolatopsis</taxon>
    </lineage>
</organism>
<dbReference type="OrthoDB" id="324838at2"/>
<dbReference type="InterPro" id="IPR042837">
    <property type="entry name" value="PTX3"/>
</dbReference>
<dbReference type="PANTHER" id="PTHR46943:SF1">
    <property type="entry name" value="PENTRAXIN-RELATED PROTEIN PTX3"/>
    <property type="match status" value="1"/>
</dbReference>
<keyword evidence="2" id="KW-1015">Disulfide bond</keyword>
<protein>
    <submittedName>
        <fullName evidence="5">Concanavalin A-like lectin/glucanase superfamily protein</fullName>
    </submittedName>
</protein>
<proteinExistence type="predicted"/>
<evidence type="ECO:0000313" key="6">
    <source>
        <dbReference type="Proteomes" id="UP000320876"/>
    </source>
</evidence>
<dbReference type="EMBL" id="VFML01000002">
    <property type="protein sequence ID" value="TQI94538.1"/>
    <property type="molecule type" value="Genomic_DNA"/>
</dbReference>
<dbReference type="SUPFAM" id="SSF49899">
    <property type="entry name" value="Concanavalin A-like lectins/glucanases"/>
    <property type="match status" value="2"/>
</dbReference>
<reference evidence="5 6" key="1">
    <citation type="submission" date="2019-06" db="EMBL/GenBank/DDBJ databases">
        <title>Sequencing the genomes of 1000 actinobacteria strains.</title>
        <authorList>
            <person name="Klenk H.-P."/>
        </authorList>
    </citation>
    <scope>NUCLEOTIDE SEQUENCE [LARGE SCALE GENOMIC DNA]</scope>
    <source>
        <strain evidence="5 6">DSM 45679</strain>
    </source>
</reference>
<comment type="caution">
    <text evidence="5">The sequence shown here is derived from an EMBL/GenBank/DDBJ whole genome shotgun (WGS) entry which is preliminary data.</text>
</comment>
<dbReference type="AlphaFoldDB" id="A0A542CUN7"/>
<feature type="signal peptide" evidence="3">
    <location>
        <begin position="1"/>
        <end position="29"/>
    </location>
</feature>
<accession>A0A542CUN7</accession>
<feature type="chain" id="PRO_5021809512" evidence="3">
    <location>
        <begin position="30"/>
        <end position="1111"/>
    </location>
</feature>
<keyword evidence="1 3" id="KW-0732">Signal</keyword>
<dbReference type="GO" id="GO:0001849">
    <property type="term" value="F:complement component C1q complex binding"/>
    <property type="evidence" value="ECO:0007669"/>
    <property type="project" value="TreeGrafter"/>
</dbReference>
<evidence type="ECO:0000259" key="4">
    <source>
        <dbReference type="SMART" id="SM00560"/>
    </source>
</evidence>
<feature type="domain" description="LamG-like jellyroll fold" evidence="4">
    <location>
        <begin position="748"/>
        <end position="888"/>
    </location>
</feature>
<evidence type="ECO:0000313" key="5">
    <source>
        <dbReference type="EMBL" id="TQI94538.1"/>
    </source>
</evidence>
<keyword evidence="6" id="KW-1185">Reference proteome</keyword>
<evidence type="ECO:0000256" key="1">
    <source>
        <dbReference type="ARBA" id="ARBA00022729"/>
    </source>
</evidence>
<dbReference type="RefSeq" id="WP_142003757.1">
    <property type="nucleotide sequence ID" value="NZ_VFML01000002.1"/>
</dbReference>
<evidence type="ECO:0000256" key="3">
    <source>
        <dbReference type="SAM" id="SignalP"/>
    </source>
</evidence>
<name>A0A542CUN7_AMYCI</name>
<gene>
    <name evidence="5" type="ORF">FB471_6704</name>
</gene>
<dbReference type="InterPro" id="IPR006558">
    <property type="entry name" value="LamG-like"/>
</dbReference>
<dbReference type="GO" id="GO:0005615">
    <property type="term" value="C:extracellular space"/>
    <property type="evidence" value="ECO:0007669"/>
    <property type="project" value="TreeGrafter"/>
</dbReference>
<keyword evidence="5" id="KW-0430">Lectin</keyword>
<dbReference type="GO" id="GO:0006955">
    <property type="term" value="P:immune response"/>
    <property type="evidence" value="ECO:0007669"/>
    <property type="project" value="InterPro"/>
</dbReference>
<feature type="domain" description="LamG-like jellyroll fold" evidence="4">
    <location>
        <begin position="963"/>
        <end position="1102"/>
    </location>
</feature>
<dbReference type="PANTHER" id="PTHR46943">
    <property type="entry name" value="PENTRAXIN-RELATED PROTEIN PTX3"/>
    <property type="match status" value="1"/>
</dbReference>